<dbReference type="HOGENOM" id="CLU_3029226_0_0_5"/>
<sequence length="55" mass="6100">MQLLASQHYRIPISTEIAFGAKLRKRNMLVNLTARRAARQNFATAQVNGAALTSE</sequence>
<proteinExistence type="predicted"/>
<evidence type="ECO:0000313" key="2">
    <source>
        <dbReference type="Proteomes" id="UP000007735"/>
    </source>
</evidence>
<keyword evidence="1" id="KW-0614">Plasmid</keyword>
<dbReference type="Proteomes" id="UP000007735">
    <property type="component" value="Plasmid pSfHH103e"/>
</dbReference>
<organism evidence="1 2">
    <name type="scientific">Sinorhizobium fredii (strain HH103)</name>
    <dbReference type="NCBI Taxonomy" id="1117943"/>
    <lineage>
        <taxon>Bacteria</taxon>
        <taxon>Pseudomonadati</taxon>
        <taxon>Pseudomonadota</taxon>
        <taxon>Alphaproteobacteria</taxon>
        <taxon>Hyphomicrobiales</taxon>
        <taxon>Rhizobiaceae</taxon>
        <taxon>Sinorhizobium/Ensifer group</taxon>
        <taxon>Sinorhizobium</taxon>
    </lineage>
</organism>
<geneLocation type="plasmid" evidence="1 2">
    <name>pSfHH103e</name>
</geneLocation>
<dbReference type="PATRIC" id="fig|380.5.peg.5199"/>
<dbReference type="KEGG" id="sfh:SFHH103_05639"/>
<dbReference type="EMBL" id="HE616899">
    <property type="protein sequence ID" value="CCF00102.1"/>
    <property type="molecule type" value="Genomic_DNA"/>
</dbReference>
<dbReference type="AlphaFoldDB" id="G9AGC0"/>
<evidence type="ECO:0000313" key="1">
    <source>
        <dbReference type="EMBL" id="CCF00102.1"/>
    </source>
</evidence>
<name>G9AGC0_SINF1</name>
<reference evidence="1 2" key="1">
    <citation type="journal article" date="2012" name="J. Bacteriol.">
        <title>Genome sequence of the soybean symbiont Sinorhizobium fredii HH103.</title>
        <authorList>
            <person name="Weidner S."/>
            <person name="Becker A."/>
            <person name="Bonilla I."/>
            <person name="Jaenicke S."/>
            <person name="Lloret J."/>
            <person name="Margaret I."/>
            <person name="Puhler A."/>
            <person name="Ruiz-Sainz J.E."/>
            <person name="Schneiker-Bekel S."/>
            <person name="Szczepanowski R."/>
            <person name="Vinardell J.M."/>
            <person name="Zehner S."/>
            <person name="Gottfert M."/>
        </authorList>
    </citation>
    <scope>NUCLEOTIDE SEQUENCE [LARGE SCALE GENOMIC DNA]</scope>
    <source>
        <strain evidence="1 2">HH103</strain>
        <plasmid evidence="2">pSfHH103e</plasmid>
    </source>
</reference>
<gene>
    <name evidence="1" type="ordered locus">SFHH103_05639</name>
</gene>
<protein>
    <submittedName>
        <fullName evidence="1">Uncharacterized protein</fullName>
    </submittedName>
</protein>
<accession>G9AGC0</accession>